<evidence type="ECO:0000256" key="1">
    <source>
        <dbReference type="SAM" id="Phobius"/>
    </source>
</evidence>
<accession>A0A4Z0YWG3</accession>
<keyword evidence="1" id="KW-1133">Transmembrane helix</keyword>
<evidence type="ECO:0000313" key="2">
    <source>
        <dbReference type="EMBL" id="TGJ80752.1"/>
    </source>
</evidence>
<keyword evidence="1" id="KW-0812">Transmembrane</keyword>
<feature type="transmembrane region" description="Helical" evidence="1">
    <location>
        <begin position="29"/>
        <end position="49"/>
    </location>
</feature>
<comment type="caution">
    <text evidence="2">The sequence shown here is derived from an EMBL/GenBank/DDBJ whole genome shotgun (WGS) entry which is preliminary data.</text>
</comment>
<dbReference type="Proteomes" id="UP000297716">
    <property type="component" value="Unassembled WGS sequence"/>
</dbReference>
<name>A0A4Z0YWG3_9PEZI</name>
<keyword evidence="3" id="KW-1185">Reference proteome</keyword>
<protein>
    <submittedName>
        <fullName evidence="2">Uncharacterized protein</fullName>
    </submittedName>
</protein>
<sequence length="678" mass="75332">MSALTAKESLLPVMDEVQTPTIKRFWTRAISCILVPPALAAYFVWTYVTCLRPSEHRRDASSPTPDGRYIWWSWFIIGALGLNVSTYVLAGVEAGMLMTRRFHTLSQDQIAMHKDKSWSKISGWAHEGRMLLRKRSSERSTTSWSWSWGALFILSLLSWAFALSGLTMETQDSFKVGKRPGVEVVGINATNTDRRETFLVLDGAFHDWAQAVEARVPSLGALYSKPDSDSDFNMTTGNILPSDANMAFFLAPQGPVPITGTAWGIMYKYSCKPIHKLSDFRILNRRINSTRQGYLNGTEVGDKVNEGVSLYTRLPSHYFYEVPGLAPATISVLAPVTSWENIAVFAEVGLSGGLESLRETDRGYTSGSYRGMDDEDILEFALWQIGGGSLYDTNTNGPSPVEGTIPELEGEYLLLSDIETPSVPLPAIGAQCISSSAAGTARIDGIGGTFRDFQLEFVIGSTNGGNEESHMYNIPRFGKAVPAMFLPGLRGDRAFDIISYIVDYESLADARPWIPPSDINYKLVPDTGPWKLNMSSPDWKSALFRSAGLPTETPDNLVPGTVWYSRPFTPEDLQYALEEAYKHTALALMYSQQDSPVTAWTQPNLTAAEPWLELVSIDDDGVPALLVLVLLVLWALGCVVLGVIYSFRERWDSYFSVKSLFWYCKRGEHLDLEEVMKH</sequence>
<dbReference type="EMBL" id="SKBN01000203">
    <property type="protein sequence ID" value="TGJ80752.1"/>
    <property type="molecule type" value="Genomic_DNA"/>
</dbReference>
<organism evidence="2 3">
    <name type="scientific">Xylaria hypoxylon</name>
    <dbReference type="NCBI Taxonomy" id="37992"/>
    <lineage>
        <taxon>Eukaryota</taxon>
        <taxon>Fungi</taxon>
        <taxon>Dikarya</taxon>
        <taxon>Ascomycota</taxon>
        <taxon>Pezizomycotina</taxon>
        <taxon>Sordariomycetes</taxon>
        <taxon>Xylariomycetidae</taxon>
        <taxon>Xylariales</taxon>
        <taxon>Xylariaceae</taxon>
        <taxon>Xylaria</taxon>
    </lineage>
</organism>
<feature type="transmembrane region" description="Helical" evidence="1">
    <location>
        <begin position="143"/>
        <end position="166"/>
    </location>
</feature>
<reference evidence="2 3" key="1">
    <citation type="submission" date="2019-03" db="EMBL/GenBank/DDBJ databases">
        <title>Draft genome sequence of Xylaria hypoxylon DSM 108379, a ubiquitous saprotrophic-parasitic fungi on hardwood.</title>
        <authorList>
            <person name="Buettner E."/>
            <person name="Leonhardt S."/>
            <person name="Gebauer A.M."/>
            <person name="Liers C."/>
            <person name="Hofrichter M."/>
            <person name="Kellner H."/>
        </authorList>
    </citation>
    <scope>NUCLEOTIDE SEQUENCE [LARGE SCALE GENOMIC DNA]</scope>
    <source>
        <strain evidence="2 3">DSM 108379</strain>
    </source>
</reference>
<keyword evidence="1" id="KW-0472">Membrane</keyword>
<gene>
    <name evidence="2" type="ORF">E0Z10_g8015</name>
</gene>
<dbReference type="AlphaFoldDB" id="A0A4Z0YWG3"/>
<evidence type="ECO:0000313" key="3">
    <source>
        <dbReference type="Proteomes" id="UP000297716"/>
    </source>
</evidence>
<feature type="transmembrane region" description="Helical" evidence="1">
    <location>
        <begin position="69"/>
        <end position="92"/>
    </location>
</feature>
<feature type="transmembrane region" description="Helical" evidence="1">
    <location>
        <begin position="624"/>
        <end position="647"/>
    </location>
</feature>
<proteinExistence type="predicted"/>
<dbReference type="OrthoDB" id="5287717at2759"/>